<evidence type="ECO:0000256" key="2">
    <source>
        <dbReference type="ARBA" id="ARBA00022692"/>
    </source>
</evidence>
<evidence type="ECO:0000256" key="1">
    <source>
        <dbReference type="ARBA" id="ARBA00004141"/>
    </source>
</evidence>
<dbReference type="AlphaFoldDB" id="A0ABD6DW82"/>
<sequence length="330" mass="34335">MVVPDIDPLLLSELAVGAVALYALVTGAQRAIDALLGLARRYDVPEVLIGLTVVAIGTSLPELSAHVTASAGIVSGALDYRTTSAVVLGGNMGSSTTQQFLLFAILLLGFGRIELSNRLLTDTFVPMIVGLVLTLALSWDGTVSRIDGAILLVGFGVYLGFGYLRRQGIPAQGAPSTNVARDSTVAVSMLGLVLLSASILLAVIQDVVAGVLLGGSMVGVLTLGIAASFPELSTVLDGIRRKTPIIAVGTLIGSNIVNPLIGFGLGGVISTYHVPVSVVVWDLPFKIVAAVGLLLYVRYKDGILTRHVGVTLIGLYFVYIVGRMLLFPGQ</sequence>
<feature type="transmembrane region" description="Helical" evidence="5">
    <location>
        <begin position="308"/>
        <end position="327"/>
    </location>
</feature>
<dbReference type="Pfam" id="PF01699">
    <property type="entry name" value="Na_Ca_ex"/>
    <property type="match status" value="2"/>
</dbReference>
<feature type="transmembrane region" description="Helical" evidence="5">
    <location>
        <begin position="85"/>
        <end position="107"/>
    </location>
</feature>
<keyword evidence="4 5" id="KW-0472">Membrane</keyword>
<evidence type="ECO:0000313" key="7">
    <source>
        <dbReference type="EMBL" id="MFD1686434.1"/>
    </source>
</evidence>
<dbReference type="InterPro" id="IPR004837">
    <property type="entry name" value="NaCa_Exmemb"/>
</dbReference>
<reference evidence="7 8" key="1">
    <citation type="journal article" date="2019" name="Int. J. Syst. Evol. Microbiol.">
        <title>The Global Catalogue of Microorganisms (GCM) 10K type strain sequencing project: providing services to taxonomists for standard genome sequencing and annotation.</title>
        <authorList>
            <consortium name="The Broad Institute Genomics Platform"/>
            <consortium name="The Broad Institute Genome Sequencing Center for Infectious Disease"/>
            <person name="Wu L."/>
            <person name="Ma J."/>
        </authorList>
    </citation>
    <scope>NUCLEOTIDE SEQUENCE [LARGE SCALE GENOMIC DNA]</scope>
    <source>
        <strain evidence="7 8">CGMCC 1.10387</strain>
    </source>
</reference>
<name>A0ABD6DW82_9EURY</name>
<protein>
    <submittedName>
        <fullName evidence="7">Sodium:calcium antiporter</fullName>
    </submittedName>
</protein>
<feature type="transmembrane region" description="Helical" evidence="5">
    <location>
        <begin position="145"/>
        <end position="164"/>
    </location>
</feature>
<feature type="transmembrane region" description="Helical" evidence="5">
    <location>
        <begin position="119"/>
        <end position="139"/>
    </location>
</feature>
<dbReference type="EMBL" id="JBHUDP010000004">
    <property type="protein sequence ID" value="MFD1686434.1"/>
    <property type="molecule type" value="Genomic_DNA"/>
</dbReference>
<comment type="caution">
    <text evidence="7">The sequence shown here is derived from an EMBL/GenBank/DDBJ whole genome shotgun (WGS) entry which is preliminary data.</text>
</comment>
<feature type="transmembrane region" description="Helical" evidence="5">
    <location>
        <begin position="6"/>
        <end position="25"/>
    </location>
</feature>
<organism evidence="7 8">
    <name type="scientific">Halobellus litoreus</name>
    <dbReference type="NCBI Taxonomy" id="755310"/>
    <lineage>
        <taxon>Archaea</taxon>
        <taxon>Methanobacteriati</taxon>
        <taxon>Methanobacteriota</taxon>
        <taxon>Stenosarchaea group</taxon>
        <taxon>Halobacteria</taxon>
        <taxon>Halobacteriales</taxon>
        <taxon>Haloferacaceae</taxon>
        <taxon>Halobellus</taxon>
    </lineage>
</organism>
<dbReference type="InterPro" id="IPR004481">
    <property type="entry name" value="K/Na/Ca-exchanger"/>
</dbReference>
<comment type="subcellular location">
    <subcellularLocation>
        <location evidence="1">Membrane</location>
        <topology evidence="1">Multi-pass membrane protein</topology>
    </subcellularLocation>
</comment>
<feature type="transmembrane region" description="Helical" evidence="5">
    <location>
        <begin position="278"/>
        <end position="296"/>
    </location>
</feature>
<dbReference type="RefSeq" id="WP_256305456.1">
    <property type="nucleotide sequence ID" value="NZ_JANHAW010000001.1"/>
</dbReference>
<dbReference type="Gene3D" id="1.20.1420.30">
    <property type="entry name" value="NCX, central ion-binding region"/>
    <property type="match status" value="1"/>
</dbReference>
<evidence type="ECO:0000256" key="3">
    <source>
        <dbReference type="ARBA" id="ARBA00022989"/>
    </source>
</evidence>
<keyword evidence="3 5" id="KW-1133">Transmembrane helix</keyword>
<evidence type="ECO:0000256" key="5">
    <source>
        <dbReference type="SAM" id="Phobius"/>
    </source>
</evidence>
<feature type="domain" description="Sodium/calcium exchanger membrane region" evidence="6">
    <location>
        <begin position="188"/>
        <end position="323"/>
    </location>
</feature>
<dbReference type="Proteomes" id="UP001597092">
    <property type="component" value="Unassembled WGS sequence"/>
</dbReference>
<gene>
    <name evidence="7" type="ORF">ACFSAS_12510</name>
</gene>
<dbReference type="GO" id="GO:0016020">
    <property type="term" value="C:membrane"/>
    <property type="evidence" value="ECO:0007669"/>
    <property type="project" value="UniProtKB-SubCell"/>
</dbReference>
<dbReference type="InterPro" id="IPR044880">
    <property type="entry name" value="NCX_ion-bd_dom_sf"/>
</dbReference>
<dbReference type="PANTHER" id="PTHR10846:SF8">
    <property type="entry name" value="INNER MEMBRANE PROTEIN YRBG"/>
    <property type="match status" value="1"/>
</dbReference>
<feature type="transmembrane region" description="Helical" evidence="5">
    <location>
        <begin position="46"/>
        <end position="65"/>
    </location>
</feature>
<dbReference type="PANTHER" id="PTHR10846">
    <property type="entry name" value="SODIUM/POTASSIUM/CALCIUM EXCHANGER"/>
    <property type="match status" value="1"/>
</dbReference>
<feature type="domain" description="Sodium/calcium exchanger membrane region" evidence="6">
    <location>
        <begin position="15"/>
        <end position="161"/>
    </location>
</feature>
<evidence type="ECO:0000313" key="8">
    <source>
        <dbReference type="Proteomes" id="UP001597092"/>
    </source>
</evidence>
<keyword evidence="2 5" id="KW-0812">Transmembrane</keyword>
<accession>A0ABD6DW82</accession>
<evidence type="ECO:0000256" key="4">
    <source>
        <dbReference type="ARBA" id="ARBA00023136"/>
    </source>
</evidence>
<keyword evidence="8" id="KW-1185">Reference proteome</keyword>
<feature type="transmembrane region" description="Helical" evidence="5">
    <location>
        <begin position="245"/>
        <end position="272"/>
    </location>
</feature>
<evidence type="ECO:0000259" key="6">
    <source>
        <dbReference type="Pfam" id="PF01699"/>
    </source>
</evidence>
<feature type="transmembrane region" description="Helical" evidence="5">
    <location>
        <begin position="185"/>
        <end position="204"/>
    </location>
</feature>
<proteinExistence type="predicted"/>
<feature type="transmembrane region" description="Helical" evidence="5">
    <location>
        <begin position="210"/>
        <end position="233"/>
    </location>
</feature>